<dbReference type="PANTHER" id="PTHR43304:SF1">
    <property type="entry name" value="PAC DOMAIN-CONTAINING PROTEIN"/>
    <property type="match status" value="1"/>
</dbReference>
<feature type="domain" description="PAS" evidence="8">
    <location>
        <begin position="140"/>
        <end position="198"/>
    </location>
</feature>
<dbReference type="SUPFAM" id="SSF55874">
    <property type="entry name" value="ATPase domain of HSP90 chaperone/DNA topoisomerase II/histidine kinase"/>
    <property type="match status" value="1"/>
</dbReference>
<organism evidence="9 10">
    <name type="scientific">Halovenus aranensis</name>
    <dbReference type="NCBI Taxonomy" id="890420"/>
    <lineage>
        <taxon>Archaea</taxon>
        <taxon>Methanobacteriati</taxon>
        <taxon>Methanobacteriota</taxon>
        <taxon>Stenosarchaea group</taxon>
        <taxon>Halobacteria</taxon>
        <taxon>Halobacteriales</taxon>
        <taxon>Haloarculaceae</taxon>
        <taxon>Halovenus</taxon>
    </lineage>
</organism>
<dbReference type="InterPro" id="IPR005467">
    <property type="entry name" value="His_kinase_dom"/>
</dbReference>
<dbReference type="GO" id="GO:0004673">
    <property type="term" value="F:protein histidine kinase activity"/>
    <property type="evidence" value="ECO:0007669"/>
    <property type="project" value="UniProtKB-EC"/>
</dbReference>
<dbReference type="AlphaFoldDB" id="A0A1G8XHK2"/>
<evidence type="ECO:0000313" key="10">
    <source>
        <dbReference type="Proteomes" id="UP000198856"/>
    </source>
</evidence>
<dbReference type="InterPro" id="IPR004358">
    <property type="entry name" value="Sig_transdc_His_kin-like_C"/>
</dbReference>
<dbReference type="PROSITE" id="PS50109">
    <property type="entry name" value="HIS_KIN"/>
    <property type="match status" value="1"/>
</dbReference>
<keyword evidence="6" id="KW-0175">Coiled coil</keyword>
<dbReference type="RefSeq" id="WP_092703269.1">
    <property type="nucleotide sequence ID" value="NZ_FNFC01000011.1"/>
</dbReference>
<reference evidence="9 10" key="1">
    <citation type="submission" date="2016-10" db="EMBL/GenBank/DDBJ databases">
        <authorList>
            <person name="de Groot N.N."/>
        </authorList>
    </citation>
    <scope>NUCLEOTIDE SEQUENCE [LARGE SCALE GENOMIC DNA]</scope>
    <source>
        <strain evidence="9 10">IBRC-M10015</strain>
    </source>
</reference>
<evidence type="ECO:0000256" key="5">
    <source>
        <dbReference type="ARBA" id="ARBA00022777"/>
    </source>
</evidence>
<evidence type="ECO:0000256" key="1">
    <source>
        <dbReference type="ARBA" id="ARBA00000085"/>
    </source>
</evidence>
<keyword evidence="3" id="KW-0597">Phosphoprotein</keyword>
<dbReference type="InterPro" id="IPR052162">
    <property type="entry name" value="Sensor_kinase/Photoreceptor"/>
</dbReference>
<evidence type="ECO:0000256" key="6">
    <source>
        <dbReference type="SAM" id="Coils"/>
    </source>
</evidence>
<feature type="domain" description="Histidine kinase" evidence="7">
    <location>
        <begin position="273"/>
        <end position="490"/>
    </location>
</feature>
<feature type="coiled-coil region" evidence="6">
    <location>
        <begin position="246"/>
        <end position="273"/>
    </location>
</feature>
<dbReference type="InterPro" id="IPR036890">
    <property type="entry name" value="HATPase_C_sf"/>
</dbReference>
<gene>
    <name evidence="9" type="ORF">SAMN05216226_11145</name>
</gene>
<evidence type="ECO:0000256" key="3">
    <source>
        <dbReference type="ARBA" id="ARBA00022553"/>
    </source>
</evidence>
<evidence type="ECO:0000259" key="7">
    <source>
        <dbReference type="PROSITE" id="PS50109"/>
    </source>
</evidence>
<dbReference type="Proteomes" id="UP000198856">
    <property type="component" value="Unassembled WGS sequence"/>
</dbReference>
<keyword evidence="5" id="KW-0418">Kinase</keyword>
<dbReference type="STRING" id="890420.SAMN05216226_11145"/>
<dbReference type="SUPFAM" id="SSF55785">
    <property type="entry name" value="PYP-like sensor domain (PAS domain)"/>
    <property type="match status" value="1"/>
</dbReference>
<accession>A0A1G8XHK2</accession>
<dbReference type="PROSITE" id="PS50112">
    <property type="entry name" value="PAS"/>
    <property type="match status" value="1"/>
</dbReference>
<dbReference type="GO" id="GO:0006355">
    <property type="term" value="P:regulation of DNA-templated transcription"/>
    <property type="evidence" value="ECO:0007669"/>
    <property type="project" value="InterPro"/>
</dbReference>
<dbReference type="InterPro" id="IPR003594">
    <property type="entry name" value="HATPase_dom"/>
</dbReference>
<evidence type="ECO:0000256" key="4">
    <source>
        <dbReference type="ARBA" id="ARBA00022679"/>
    </source>
</evidence>
<dbReference type="InterPro" id="IPR000014">
    <property type="entry name" value="PAS"/>
</dbReference>
<evidence type="ECO:0000259" key="8">
    <source>
        <dbReference type="PROSITE" id="PS50112"/>
    </source>
</evidence>
<dbReference type="Gene3D" id="3.30.565.10">
    <property type="entry name" value="Histidine kinase-like ATPase, C-terminal domain"/>
    <property type="match status" value="1"/>
</dbReference>
<dbReference type="SMART" id="SM00091">
    <property type="entry name" value="PAS"/>
    <property type="match status" value="1"/>
</dbReference>
<keyword evidence="4" id="KW-0808">Transferase</keyword>
<evidence type="ECO:0000313" key="9">
    <source>
        <dbReference type="EMBL" id="SDJ89250.1"/>
    </source>
</evidence>
<keyword evidence="10" id="KW-1185">Reference proteome</keyword>
<dbReference type="SMART" id="SM00387">
    <property type="entry name" value="HATPase_c"/>
    <property type="match status" value="1"/>
</dbReference>
<comment type="catalytic activity">
    <reaction evidence="1">
        <text>ATP + protein L-histidine = ADP + protein N-phospho-L-histidine.</text>
        <dbReference type="EC" id="2.7.13.3"/>
    </reaction>
</comment>
<dbReference type="Gene3D" id="3.30.450.20">
    <property type="entry name" value="PAS domain"/>
    <property type="match status" value="1"/>
</dbReference>
<dbReference type="InterPro" id="IPR035965">
    <property type="entry name" value="PAS-like_dom_sf"/>
</dbReference>
<dbReference type="OrthoDB" id="3369at2157"/>
<dbReference type="EC" id="2.7.13.3" evidence="2"/>
<evidence type="ECO:0000256" key="2">
    <source>
        <dbReference type="ARBA" id="ARBA00012438"/>
    </source>
</evidence>
<dbReference type="NCBIfam" id="TIGR00229">
    <property type="entry name" value="sensory_box"/>
    <property type="match status" value="1"/>
</dbReference>
<dbReference type="Pfam" id="PF02518">
    <property type="entry name" value="HATPase_c"/>
    <property type="match status" value="1"/>
</dbReference>
<dbReference type="Pfam" id="PF00989">
    <property type="entry name" value="PAS"/>
    <property type="match status" value="1"/>
</dbReference>
<dbReference type="EMBL" id="FNFC01000011">
    <property type="protein sequence ID" value="SDJ89250.1"/>
    <property type="molecule type" value="Genomic_DNA"/>
</dbReference>
<proteinExistence type="predicted"/>
<dbReference type="InterPro" id="IPR013767">
    <property type="entry name" value="PAS_fold"/>
</dbReference>
<sequence length="490" mass="53182">MNSVGETEAGSGCQCTVLAVDVSLSREGIETFRESGIAVKHGRDPEAVLKRGTHWDEDCLLVSVAAFDDYIADHVGESAPPIVVVFADRDATVANHASVSDFLYQADLTERPALAAQCLKTVTATQQTFTISRADETGDDETHLARLFEEAPDSILVHDETGKILNANGTAVKKLGYTREELTSMHVSDIQVGVDPDDLLGRLDSLPPDETITIEGEHRHADGTAHPVETWVNRVEAGGQERFVAIARDDTERRQYEDRLETQRDNLETLNQVVRHDIRNDLQLVDLYADLLEDHVDDDGRSHLQKLKEGVENAVDLTTTARELAEVMLSTTVDHQHVRLDAVLIPQLEEIRESYSDAVVTVRGGVPSVEVVGNDMLDSVFRNLLKNAIQHNDKEVPAVAVSGQTDGDTVTVRVADNGPGVPDSRKSEIFGRGESGLDSDGTGIGLYLVESLVDSVDGDVWVEDADGVVEAGDASHELCGAAFVVELPLA</sequence>
<protein>
    <recommendedName>
        <fullName evidence="2">histidine kinase</fullName>
        <ecNumber evidence="2">2.7.13.3</ecNumber>
    </recommendedName>
</protein>
<dbReference type="PRINTS" id="PR00344">
    <property type="entry name" value="BCTRLSENSOR"/>
</dbReference>
<name>A0A1G8XHK2_9EURY</name>
<dbReference type="PANTHER" id="PTHR43304">
    <property type="entry name" value="PHYTOCHROME-LIKE PROTEIN CPH1"/>
    <property type="match status" value="1"/>
</dbReference>
<dbReference type="CDD" id="cd00130">
    <property type="entry name" value="PAS"/>
    <property type="match status" value="1"/>
</dbReference>